<keyword evidence="1" id="KW-0812">Transmembrane</keyword>
<reference evidence="2 3" key="1">
    <citation type="submission" date="2020-04" db="EMBL/GenBank/DDBJ databases">
        <title>Genomic insights into acetone-butanol-ethanol (ABE) fermentation by sequencing solventogenic clostridia strains.</title>
        <authorList>
            <person name="Brown S."/>
        </authorList>
    </citation>
    <scope>NUCLEOTIDE SEQUENCE [LARGE SCALE GENOMIC DNA]</scope>
    <source>
        <strain evidence="2 3">DJ011</strain>
    </source>
</reference>
<name>A0A923ED63_CLOTT</name>
<keyword evidence="3" id="KW-1185">Reference proteome</keyword>
<sequence>MSRRYCPTRGSGNGLLILILIVLQFNCFNNRCNDHSHDNKCIIDNSLLFIIALYFLCCCGNFNLCCGGYDYGRCRY</sequence>
<dbReference type="EMBL" id="JAAZWO010000037">
    <property type="protein sequence ID" value="MBC2399844.1"/>
    <property type="molecule type" value="Genomic_DNA"/>
</dbReference>
<dbReference type="AlphaFoldDB" id="A0A923ED63"/>
<protein>
    <submittedName>
        <fullName evidence="2">Uncharacterized protein</fullName>
    </submittedName>
</protein>
<feature type="transmembrane region" description="Helical" evidence="1">
    <location>
        <begin position="12"/>
        <end position="28"/>
    </location>
</feature>
<dbReference type="Proteomes" id="UP000563151">
    <property type="component" value="Unassembled WGS sequence"/>
</dbReference>
<gene>
    <name evidence="2" type="ORF">HGG79_19065</name>
</gene>
<organism evidence="2 3">
    <name type="scientific">Clostridium tetanomorphum</name>
    <dbReference type="NCBI Taxonomy" id="1553"/>
    <lineage>
        <taxon>Bacteria</taxon>
        <taxon>Bacillati</taxon>
        <taxon>Bacillota</taxon>
        <taxon>Clostridia</taxon>
        <taxon>Eubacteriales</taxon>
        <taxon>Clostridiaceae</taxon>
        <taxon>Clostridium</taxon>
    </lineage>
</organism>
<dbReference type="RefSeq" id="WP_035148817.1">
    <property type="nucleotide sequence ID" value="NZ_JAAZWO010000037.1"/>
</dbReference>
<feature type="transmembrane region" description="Helical" evidence="1">
    <location>
        <begin position="48"/>
        <end position="69"/>
    </location>
</feature>
<accession>A0A923ED63</accession>
<keyword evidence="1" id="KW-1133">Transmembrane helix</keyword>
<keyword evidence="1" id="KW-0472">Membrane</keyword>
<proteinExistence type="predicted"/>
<comment type="caution">
    <text evidence="2">The sequence shown here is derived from an EMBL/GenBank/DDBJ whole genome shotgun (WGS) entry which is preliminary data.</text>
</comment>
<evidence type="ECO:0000256" key="1">
    <source>
        <dbReference type="SAM" id="Phobius"/>
    </source>
</evidence>
<evidence type="ECO:0000313" key="2">
    <source>
        <dbReference type="EMBL" id="MBC2399844.1"/>
    </source>
</evidence>
<evidence type="ECO:0000313" key="3">
    <source>
        <dbReference type="Proteomes" id="UP000563151"/>
    </source>
</evidence>